<feature type="region of interest" description="Disordered" evidence="3">
    <location>
        <begin position="573"/>
        <end position="629"/>
    </location>
</feature>
<evidence type="ECO:0000256" key="5">
    <source>
        <dbReference type="SAM" id="SignalP"/>
    </source>
</evidence>
<dbReference type="Proteomes" id="UP001175271">
    <property type="component" value="Unassembled WGS sequence"/>
</dbReference>
<evidence type="ECO:0000313" key="6">
    <source>
        <dbReference type="EMBL" id="KAK0417666.1"/>
    </source>
</evidence>
<dbReference type="FunFam" id="3.80.10.10:FF:001164">
    <property type="entry name" value="GH01279p"/>
    <property type="match status" value="1"/>
</dbReference>
<dbReference type="InterPro" id="IPR026906">
    <property type="entry name" value="LRR_5"/>
</dbReference>
<dbReference type="PANTHER" id="PTHR24366:SF170">
    <property type="entry name" value="RE50361P"/>
    <property type="match status" value="1"/>
</dbReference>
<dbReference type="PANTHER" id="PTHR24366">
    <property type="entry name" value="IG(IMMUNOGLOBULIN) AND LRR(LEUCINE RICH REPEAT) DOMAINS"/>
    <property type="match status" value="1"/>
</dbReference>
<dbReference type="InterPro" id="IPR032675">
    <property type="entry name" value="LRR_dom_sf"/>
</dbReference>
<feature type="chain" id="PRO_5041273968" description="LRRCT domain-containing protein" evidence="5">
    <location>
        <begin position="19"/>
        <end position="629"/>
    </location>
</feature>
<evidence type="ECO:0000256" key="4">
    <source>
        <dbReference type="SAM" id="Phobius"/>
    </source>
</evidence>
<organism evidence="6 7">
    <name type="scientific">Steinernema hermaphroditum</name>
    <dbReference type="NCBI Taxonomy" id="289476"/>
    <lineage>
        <taxon>Eukaryota</taxon>
        <taxon>Metazoa</taxon>
        <taxon>Ecdysozoa</taxon>
        <taxon>Nematoda</taxon>
        <taxon>Chromadorea</taxon>
        <taxon>Rhabditida</taxon>
        <taxon>Tylenchina</taxon>
        <taxon>Panagrolaimomorpha</taxon>
        <taxon>Strongyloidoidea</taxon>
        <taxon>Steinernematidae</taxon>
        <taxon>Steinernema</taxon>
    </lineage>
</organism>
<keyword evidence="1" id="KW-0433">Leucine-rich repeat</keyword>
<dbReference type="Pfam" id="PF13306">
    <property type="entry name" value="LRR_5"/>
    <property type="match status" value="1"/>
</dbReference>
<dbReference type="SMART" id="SM00369">
    <property type="entry name" value="LRR_TYP"/>
    <property type="match status" value="11"/>
</dbReference>
<dbReference type="EMBL" id="JAUCMV010000002">
    <property type="protein sequence ID" value="KAK0417666.1"/>
    <property type="molecule type" value="Genomic_DNA"/>
</dbReference>
<dbReference type="InterPro" id="IPR003591">
    <property type="entry name" value="Leu-rich_rpt_typical-subtyp"/>
</dbReference>
<evidence type="ECO:0000256" key="3">
    <source>
        <dbReference type="SAM" id="MobiDB-lite"/>
    </source>
</evidence>
<dbReference type="AlphaFoldDB" id="A0AA39I4H7"/>
<evidence type="ECO:0000256" key="1">
    <source>
        <dbReference type="ARBA" id="ARBA00022614"/>
    </source>
</evidence>
<keyword evidence="5" id="KW-0732">Signal</keyword>
<feature type="signal peptide" evidence="5">
    <location>
        <begin position="1"/>
        <end position="18"/>
    </location>
</feature>
<keyword evidence="4" id="KW-0472">Membrane</keyword>
<dbReference type="SUPFAM" id="SSF52058">
    <property type="entry name" value="L domain-like"/>
    <property type="match status" value="1"/>
</dbReference>
<dbReference type="SMART" id="SM00365">
    <property type="entry name" value="LRR_SD22"/>
    <property type="match status" value="6"/>
</dbReference>
<keyword evidence="4" id="KW-0812">Transmembrane</keyword>
<sequence length="629" mass="70280">MGSTGALFTSILLCSVLGAFLSEEVKLCRKINAGFERVAIARNETAACRCYFTIPVGDGKTLPPESDPDDVWIGCHGTSSMTAVFDALNTLNETIVSKLWVWDAGMSILPADIFAKIRVKALTLERSYVAMIRDGAFSHFGRLLKHVDFRNNIMREIKPKMFHDLSGVKTFDISGNKITEIKVDDFMGFTELEQFNFKDNQLAKIADSAFHDMGNLKVLNLAGNKITRITKDTFRGLHNLEFLDLEGNAISDVDWRAFDGLKNLKFLNLGINALTSIDLKGLDQLQRLLLNNNSIQSLKNVSLKDLTRLQVLSFDSNLLKRIDNDDLSSLSQSPRLLTLSLSRNKLAFIGDKAFEVLHQLTVLNLDQNELPALNAKVDDGLVPYLRPLKKLTYLDITMNNIEQVTNEDLEGLSNLKDLIAVEAGIKEIGSQTFKDMRLQRLYLNGNQINILPEGLFSSLPEDFDAVDISDNPYHCFCGYDDDPDPTDWVKKWISAAGPNHIKSGSLGCLKLKCPKLKKPARPHPWWVMALAALFCLLSAVIAVVIVVLAVCDPKTRLMLQKYRPGRKLASDMESLISTRKPSPGPVKLRRPPEFEPSKSLLQRPLSAKDESPPLLKGTSKKSVRFQDKY</sequence>
<reference evidence="6" key="1">
    <citation type="submission" date="2023-06" db="EMBL/GenBank/DDBJ databases">
        <title>Genomic analysis of the entomopathogenic nematode Steinernema hermaphroditum.</title>
        <authorList>
            <person name="Schwarz E.M."/>
            <person name="Heppert J.K."/>
            <person name="Baniya A."/>
            <person name="Schwartz H.T."/>
            <person name="Tan C.-H."/>
            <person name="Antoshechkin I."/>
            <person name="Sternberg P.W."/>
            <person name="Goodrich-Blair H."/>
            <person name="Dillman A.R."/>
        </authorList>
    </citation>
    <scope>NUCLEOTIDE SEQUENCE</scope>
    <source>
        <strain evidence="6">PS9179</strain>
        <tissue evidence="6">Whole animal</tissue>
    </source>
</reference>
<evidence type="ECO:0000313" key="7">
    <source>
        <dbReference type="Proteomes" id="UP001175271"/>
    </source>
</evidence>
<proteinExistence type="predicted"/>
<gene>
    <name evidence="6" type="ORF">QR680_013137</name>
</gene>
<dbReference type="Pfam" id="PF13855">
    <property type="entry name" value="LRR_8"/>
    <property type="match status" value="3"/>
</dbReference>
<name>A0AA39I4H7_9BILA</name>
<keyword evidence="2" id="KW-0677">Repeat</keyword>
<comment type="caution">
    <text evidence="6">The sequence shown here is derived from an EMBL/GenBank/DDBJ whole genome shotgun (WGS) entry which is preliminary data.</text>
</comment>
<dbReference type="Gene3D" id="3.80.10.10">
    <property type="entry name" value="Ribonuclease Inhibitor"/>
    <property type="match status" value="2"/>
</dbReference>
<dbReference type="InterPro" id="IPR001611">
    <property type="entry name" value="Leu-rich_rpt"/>
</dbReference>
<protein>
    <recommendedName>
        <fullName evidence="8">LRRCT domain-containing protein</fullName>
    </recommendedName>
</protein>
<evidence type="ECO:0000256" key="2">
    <source>
        <dbReference type="ARBA" id="ARBA00022737"/>
    </source>
</evidence>
<keyword evidence="4" id="KW-1133">Transmembrane helix</keyword>
<dbReference type="PROSITE" id="PS51450">
    <property type="entry name" value="LRR"/>
    <property type="match status" value="1"/>
</dbReference>
<feature type="transmembrane region" description="Helical" evidence="4">
    <location>
        <begin position="525"/>
        <end position="551"/>
    </location>
</feature>
<evidence type="ECO:0008006" key="8">
    <source>
        <dbReference type="Google" id="ProtNLM"/>
    </source>
</evidence>
<keyword evidence="7" id="KW-1185">Reference proteome</keyword>
<accession>A0AA39I4H7</accession>